<comment type="similarity">
    <text evidence="2">Belongs to the glucagon family.</text>
</comment>
<dbReference type="GO" id="GO:0042594">
    <property type="term" value="P:response to starvation"/>
    <property type="evidence" value="ECO:0007669"/>
    <property type="project" value="TreeGrafter"/>
</dbReference>
<dbReference type="PANTHER" id="PTHR11418">
    <property type="entry name" value="GLUCAGON"/>
    <property type="match status" value="1"/>
</dbReference>
<feature type="chain" id="PRO_5042597546" evidence="5">
    <location>
        <begin position="30"/>
        <end position="212"/>
    </location>
</feature>
<dbReference type="KEGG" id="pmrn:103091795"/>
<feature type="domain" description="Glucagon / GIP / secretin / VIP family" evidence="6">
    <location>
        <begin position="89"/>
        <end position="111"/>
    </location>
</feature>
<comment type="subcellular location">
    <subcellularLocation>
        <location evidence="1">Secreted</location>
    </subcellularLocation>
</comment>
<evidence type="ECO:0000256" key="4">
    <source>
        <dbReference type="SAM" id="MobiDB-lite"/>
    </source>
</evidence>
<accession>A0AAJ7SYV9</accession>
<dbReference type="GO" id="GO:0031769">
    <property type="term" value="F:glucagon receptor binding"/>
    <property type="evidence" value="ECO:0007669"/>
    <property type="project" value="TreeGrafter"/>
</dbReference>
<dbReference type="SMART" id="SM00070">
    <property type="entry name" value="GLUCA"/>
    <property type="match status" value="3"/>
</dbReference>
<evidence type="ECO:0000256" key="5">
    <source>
        <dbReference type="SAM" id="SignalP"/>
    </source>
</evidence>
<organism evidence="7 8">
    <name type="scientific">Petromyzon marinus</name>
    <name type="common">Sea lamprey</name>
    <dbReference type="NCBI Taxonomy" id="7757"/>
    <lineage>
        <taxon>Eukaryota</taxon>
        <taxon>Metazoa</taxon>
        <taxon>Chordata</taxon>
        <taxon>Craniata</taxon>
        <taxon>Vertebrata</taxon>
        <taxon>Cyclostomata</taxon>
        <taxon>Hyperoartia</taxon>
        <taxon>Petromyzontiformes</taxon>
        <taxon>Petromyzontidae</taxon>
        <taxon>Petromyzon</taxon>
    </lineage>
</organism>
<dbReference type="PROSITE" id="PS00260">
    <property type="entry name" value="GLUCAGON"/>
    <property type="match status" value="2"/>
</dbReference>
<sequence length="212" mass="23982">MVLPVETMSDAGFLAAPVLLLLLVSLASASLEQAASRDDDSAERPLSKRHSEGTFTSDYSKYLENKQAKDFVRWLMNAKRGGSELQRRHADGTFTNDMTSYLDAKAARDFVSWLARSDKSRRDGGDHLAENSEDKRHAEDVNALLDRTMAKTFIEWLEKQNSNDQARAEQTMNKPSWRGQARQSSVRAYRIWPKSVFFIARPFEPLAAPRGL</sequence>
<dbReference type="CTD" id="2641"/>
<dbReference type="Gene3D" id="6.10.250.590">
    <property type="match status" value="2"/>
</dbReference>
<evidence type="ECO:0000313" key="7">
    <source>
        <dbReference type="Proteomes" id="UP001318040"/>
    </source>
</evidence>
<dbReference type="Proteomes" id="UP001318040">
    <property type="component" value="Chromosome 10"/>
</dbReference>
<evidence type="ECO:0000256" key="2">
    <source>
        <dbReference type="ARBA" id="ARBA00008369"/>
    </source>
</evidence>
<gene>
    <name evidence="8" type="primary">GCG</name>
</gene>
<dbReference type="PRINTS" id="PR00275">
    <property type="entry name" value="GLUCAGON"/>
</dbReference>
<dbReference type="PANTHER" id="PTHR11418:SF0">
    <property type="entry name" value="PRO-GLUCAGON"/>
    <property type="match status" value="1"/>
</dbReference>
<evidence type="ECO:0000313" key="8">
    <source>
        <dbReference type="RefSeq" id="XP_032807256.1"/>
    </source>
</evidence>
<reference evidence="8" key="1">
    <citation type="submission" date="2025-08" db="UniProtKB">
        <authorList>
            <consortium name="RefSeq"/>
        </authorList>
    </citation>
    <scope>IDENTIFICATION</scope>
    <source>
        <tissue evidence="8">Sperm</tissue>
    </source>
</reference>
<dbReference type="InterPro" id="IPR000532">
    <property type="entry name" value="Glucagon_GIP_secretin_VIP"/>
</dbReference>
<feature type="region of interest" description="Disordered" evidence="4">
    <location>
        <begin position="119"/>
        <end position="140"/>
    </location>
</feature>
<dbReference type="RefSeq" id="XP_032807256.1">
    <property type="nucleotide sequence ID" value="XM_032951365.1"/>
</dbReference>
<dbReference type="GO" id="GO:0005576">
    <property type="term" value="C:extracellular region"/>
    <property type="evidence" value="ECO:0007669"/>
    <property type="project" value="UniProtKB-SubCell"/>
</dbReference>
<dbReference type="InterPro" id="IPR015550">
    <property type="entry name" value="Glucagon"/>
</dbReference>
<dbReference type="GO" id="GO:0005179">
    <property type="term" value="F:hormone activity"/>
    <property type="evidence" value="ECO:0007669"/>
    <property type="project" value="InterPro"/>
</dbReference>
<evidence type="ECO:0000256" key="1">
    <source>
        <dbReference type="ARBA" id="ARBA00004613"/>
    </source>
</evidence>
<evidence type="ECO:0000259" key="6">
    <source>
        <dbReference type="PROSITE" id="PS00260"/>
    </source>
</evidence>
<protein>
    <submittedName>
        <fullName evidence="8">Glucagon-1</fullName>
    </submittedName>
</protein>
<keyword evidence="3" id="KW-0964">Secreted</keyword>
<feature type="signal peptide" evidence="5">
    <location>
        <begin position="1"/>
        <end position="29"/>
    </location>
</feature>
<keyword evidence="7" id="KW-1185">Reference proteome</keyword>
<evidence type="ECO:0000256" key="3">
    <source>
        <dbReference type="ARBA" id="ARBA00022525"/>
    </source>
</evidence>
<dbReference type="Pfam" id="PF00123">
    <property type="entry name" value="Hormone_2"/>
    <property type="match status" value="2"/>
</dbReference>
<feature type="domain" description="Glucagon / GIP / secretin / VIP family" evidence="6">
    <location>
        <begin position="50"/>
        <end position="72"/>
    </location>
</feature>
<proteinExistence type="inferred from homology"/>
<dbReference type="AlphaFoldDB" id="A0AAJ7SYV9"/>
<keyword evidence="5" id="KW-0732">Signal</keyword>
<name>A0AAJ7SYV9_PETMA</name>